<evidence type="ECO:0000256" key="14">
    <source>
        <dbReference type="ARBA" id="ARBA00048679"/>
    </source>
</evidence>
<evidence type="ECO:0000256" key="2">
    <source>
        <dbReference type="ARBA" id="ARBA00012513"/>
    </source>
</evidence>
<dbReference type="EC" id="2.7.11.1" evidence="2"/>
<evidence type="ECO:0000256" key="9">
    <source>
        <dbReference type="ARBA" id="ARBA00022840"/>
    </source>
</evidence>
<dbReference type="AlphaFoldDB" id="A0A9D4YL47"/>
<evidence type="ECO:0000313" key="21">
    <source>
        <dbReference type="Proteomes" id="UP001058974"/>
    </source>
</evidence>
<keyword evidence="11 17" id="KW-0472">Membrane</keyword>
<keyword evidence="9 15" id="KW-0067">ATP-binding</keyword>
<gene>
    <name evidence="20" type="ORF">KIW84_010912</name>
</gene>
<dbReference type="InterPro" id="IPR032872">
    <property type="entry name" value="WAK_assoc_C"/>
</dbReference>
<feature type="region of interest" description="Disordered" evidence="16">
    <location>
        <begin position="650"/>
        <end position="673"/>
    </location>
</feature>
<evidence type="ECO:0000256" key="16">
    <source>
        <dbReference type="SAM" id="MobiDB-lite"/>
    </source>
</evidence>
<dbReference type="SUPFAM" id="SSF56112">
    <property type="entry name" value="Protein kinase-like (PK-like)"/>
    <property type="match status" value="1"/>
</dbReference>
<feature type="signal peptide" evidence="18">
    <location>
        <begin position="1"/>
        <end position="22"/>
    </location>
</feature>
<evidence type="ECO:0000313" key="20">
    <source>
        <dbReference type="EMBL" id="KAI5441632.1"/>
    </source>
</evidence>
<dbReference type="GO" id="GO:0005886">
    <property type="term" value="C:plasma membrane"/>
    <property type="evidence" value="ECO:0007669"/>
    <property type="project" value="UniProtKB-ARBA"/>
</dbReference>
<evidence type="ECO:0000256" key="1">
    <source>
        <dbReference type="ARBA" id="ARBA00004167"/>
    </source>
</evidence>
<dbReference type="InterPro" id="IPR000719">
    <property type="entry name" value="Prot_kinase_dom"/>
</dbReference>
<dbReference type="Gramene" id="Psat01G0091200-T4">
    <property type="protein sequence ID" value="KAI5441632.1"/>
    <property type="gene ID" value="KIW84_010912"/>
</dbReference>
<evidence type="ECO:0000256" key="11">
    <source>
        <dbReference type="ARBA" id="ARBA00023136"/>
    </source>
</evidence>
<evidence type="ECO:0000256" key="8">
    <source>
        <dbReference type="ARBA" id="ARBA00022777"/>
    </source>
</evidence>
<evidence type="ECO:0000256" key="10">
    <source>
        <dbReference type="ARBA" id="ARBA00022989"/>
    </source>
</evidence>
<dbReference type="GO" id="GO:0030247">
    <property type="term" value="F:polysaccharide binding"/>
    <property type="evidence" value="ECO:0007669"/>
    <property type="project" value="InterPro"/>
</dbReference>
<dbReference type="Gene3D" id="1.10.510.10">
    <property type="entry name" value="Transferase(Phosphotransferase) domain 1"/>
    <property type="match status" value="1"/>
</dbReference>
<comment type="subcellular location">
    <subcellularLocation>
        <location evidence="1">Membrane</location>
        <topology evidence="1">Single-pass membrane protein</topology>
    </subcellularLocation>
</comment>
<comment type="catalytic activity">
    <reaction evidence="14">
        <text>L-seryl-[protein] + ATP = O-phospho-L-seryl-[protein] + ADP + H(+)</text>
        <dbReference type="Rhea" id="RHEA:17989"/>
        <dbReference type="Rhea" id="RHEA-COMP:9863"/>
        <dbReference type="Rhea" id="RHEA-COMP:11604"/>
        <dbReference type="ChEBI" id="CHEBI:15378"/>
        <dbReference type="ChEBI" id="CHEBI:29999"/>
        <dbReference type="ChEBI" id="CHEBI:30616"/>
        <dbReference type="ChEBI" id="CHEBI:83421"/>
        <dbReference type="ChEBI" id="CHEBI:456216"/>
        <dbReference type="EC" id="2.7.11.1"/>
    </reaction>
</comment>
<accession>A0A9D4YL47</accession>
<dbReference type="Pfam" id="PF14380">
    <property type="entry name" value="WAK_assoc"/>
    <property type="match status" value="1"/>
</dbReference>
<dbReference type="Pfam" id="PF13947">
    <property type="entry name" value="GUB_WAK_bind"/>
    <property type="match status" value="1"/>
</dbReference>
<keyword evidence="21" id="KW-1185">Reference proteome</keyword>
<organism evidence="20 21">
    <name type="scientific">Pisum sativum</name>
    <name type="common">Garden pea</name>
    <name type="synonym">Lathyrus oleraceus</name>
    <dbReference type="NCBI Taxonomy" id="3888"/>
    <lineage>
        <taxon>Eukaryota</taxon>
        <taxon>Viridiplantae</taxon>
        <taxon>Streptophyta</taxon>
        <taxon>Embryophyta</taxon>
        <taxon>Tracheophyta</taxon>
        <taxon>Spermatophyta</taxon>
        <taxon>Magnoliopsida</taxon>
        <taxon>eudicotyledons</taxon>
        <taxon>Gunneridae</taxon>
        <taxon>Pentapetalae</taxon>
        <taxon>rosids</taxon>
        <taxon>fabids</taxon>
        <taxon>Fabales</taxon>
        <taxon>Fabaceae</taxon>
        <taxon>Papilionoideae</taxon>
        <taxon>50 kb inversion clade</taxon>
        <taxon>NPAAA clade</taxon>
        <taxon>Hologalegina</taxon>
        <taxon>IRL clade</taxon>
        <taxon>Fabeae</taxon>
        <taxon>Lathyrus</taxon>
    </lineage>
</organism>
<dbReference type="Proteomes" id="UP001058974">
    <property type="component" value="Chromosome 1"/>
</dbReference>
<evidence type="ECO:0000259" key="19">
    <source>
        <dbReference type="PROSITE" id="PS50011"/>
    </source>
</evidence>
<keyword evidence="3" id="KW-0723">Serine/threonine-protein kinase</keyword>
<evidence type="ECO:0000256" key="4">
    <source>
        <dbReference type="ARBA" id="ARBA00022679"/>
    </source>
</evidence>
<dbReference type="InterPro" id="IPR025287">
    <property type="entry name" value="WAK_GUB"/>
</dbReference>
<comment type="catalytic activity">
    <reaction evidence="13">
        <text>L-threonyl-[protein] + ATP = O-phospho-L-threonyl-[protein] + ADP + H(+)</text>
        <dbReference type="Rhea" id="RHEA:46608"/>
        <dbReference type="Rhea" id="RHEA-COMP:11060"/>
        <dbReference type="Rhea" id="RHEA-COMP:11605"/>
        <dbReference type="ChEBI" id="CHEBI:15378"/>
        <dbReference type="ChEBI" id="CHEBI:30013"/>
        <dbReference type="ChEBI" id="CHEBI:30616"/>
        <dbReference type="ChEBI" id="CHEBI:61977"/>
        <dbReference type="ChEBI" id="CHEBI:456216"/>
        <dbReference type="EC" id="2.7.11.1"/>
    </reaction>
</comment>
<evidence type="ECO:0000256" key="15">
    <source>
        <dbReference type="PROSITE-ProRule" id="PRU10141"/>
    </source>
</evidence>
<feature type="domain" description="Protein kinase" evidence="19">
    <location>
        <begin position="349"/>
        <end position="624"/>
    </location>
</feature>
<dbReference type="FunFam" id="1.10.510.10:FF:000161">
    <property type="entry name" value="Wall-associated receptor kinase-like 20"/>
    <property type="match status" value="1"/>
</dbReference>
<dbReference type="PROSITE" id="PS50011">
    <property type="entry name" value="PROTEIN_KINASE_DOM"/>
    <property type="match status" value="1"/>
</dbReference>
<feature type="compositionally biased region" description="Polar residues" evidence="16">
    <location>
        <begin position="658"/>
        <end position="673"/>
    </location>
</feature>
<protein>
    <recommendedName>
        <fullName evidence="2">non-specific serine/threonine protein kinase</fullName>
        <ecNumber evidence="2">2.7.11.1</ecNumber>
    </recommendedName>
</protein>
<keyword evidence="4" id="KW-0808">Transferase</keyword>
<keyword evidence="6 18" id="KW-0732">Signal</keyword>
<dbReference type="SMART" id="SM00220">
    <property type="entry name" value="S_TKc"/>
    <property type="match status" value="1"/>
</dbReference>
<evidence type="ECO:0000256" key="7">
    <source>
        <dbReference type="ARBA" id="ARBA00022741"/>
    </source>
</evidence>
<evidence type="ECO:0000256" key="17">
    <source>
        <dbReference type="SAM" id="Phobius"/>
    </source>
</evidence>
<dbReference type="GO" id="GO:0004674">
    <property type="term" value="F:protein serine/threonine kinase activity"/>
    <property type="evidence" value="ECO:0007669"/>
    <property type="project" value="UniProtKB-KW"/>
</dbReference>
<dbReference type="InterPro" id="IPR001245">
    <property type="entry name" value="Ser-Thr/Tyr_kinase_cat_dom"/>
</dbReference>
<dbReference type="PROSITE" id="PS51257">
    <property type="entry name" value="PROKAR_LIPOPROTEIN"/>
    <property type="match status" value="1"/>
</dbReference>
<dbReference type="PANTHER" id="PTHR46008:SF20">
    <property type="entry name" value="PROTEIN KINASE DOMAIN-CONTAINING PROTEIN"/>
    <property type="match status" value="1"/>
</dbReference>
<keyword evidence="8" id="KW-0418">Kinase</keyword>
<proteinExistence type="predicted"/>
<evidence type="ECO:0000256" key="6">
    <source>
        <dbReference type="ARBA" id="ARBA00022729"/>
    </source>
</evidence>
<dbReference type="EMBL" id="JAMSHJ010000001">
    <property type="protein sequence ID" value="KAI5441632.1"/>
    <property type="molecule type" value="Genomic_DNA"/>
</dbReference>
<keyword evidence="10 17" id="KW-1133">Transmembrane helix</keyword>
<comment type="caution">
    <text evidence="20">The sequence shown here is derived from an EMBL/GenBank/DDBJ whole genome shotgun (WGS) entry which is preliminary data.</text>
</comment>
<feature type="transmembrane region" description="Helical" evidence="17">
    <location>
        <begin position="271"/>
        <end position="292"/>
    </location>
</feature>
<evidence type="ECO:0000256" key="5">
    <source>
        <dbReference type="ARBA" id="ARBA00022692"/>
    </source>
</evidence>
<dbReference type="PROSITE" id="PS00108">
    <property type="entry name" value="PROTEIN_KINASE_ST"/>
    <property type="match status" value="1"/>
</dbReference>
<keyword evidence="5 17" id="KW-0812">Transmembrane</keyword>
<sequence>MSKLSQTLFTLSIILIITSCYADSSNTTSPSSSLCPISLCGNIFIRYPFWIKSQTINTRDQFCGYPDFGLECSKSNKTIINLPSDTYYVTDINYDNSSITLVDIDILDQKCPRVRKNVTLSNLPLSFSKLDLNLSFYFNCSSYPPYLDPIGCFRVSNDEKLRSYVFVDGDEGEIGYDNWKCEDHVVVSVKVDEVSDFVGSVDDLINGFGSAVKRGFVLDWRKGFEDCAKCENSGGYCGYGQESKNFTCICGNGSVVAKSCKKGKLNLRRKILIGVASAVLGAFAVIVAIYFYRRRKNKTYAKSYLQSRSLSSELTSKDPENGSQYFGRSQNFGVQHFTYSELEEATNYFDPSKELGEGGFGTVYYGKLYDGRSVAVKRLYENNYKRVEQFKNEVEILASLVHPNLVSLYGCTSRHSRELLLVYEYVSNGTVADHLRGKHAKQGKLTWPIRMNIAVETASALKYLHISEIIHRDIKTNNILLDAHFHVKVADFGLSRLFPYDQTHVSTAPQGTPGYVDPEYHQCYQLTDKSDVYSFGVVMIELISSLPAVDITRHRHEINLASMALNRIQNQALHEIVDPTLGFESDAKVKKMIVAMGELAFQCLQSSKDMRPTMDEVLESLKVIQNGGKHKNQPEVMDISSLSDDAVLLNHAPPPLSPDSNVRSNYTTPNTSG</sequence>
<name>A0A9D4YL47_PEA</name>
<dbReference type="InterPro" id="IPR011009">
    <property type="entry name" value="Kinase-like_dom_sf"/>
</dbReference>
<dbReference type="InterPro" id="IPR008271">
    <property type="entry name" value="Ser/Thr_kinase_AS"/>
</dbReference>
<reference evidence="20 21" key="1">
    <citation type="journal article" date="2022" name="Nat. Genet.">
        <title>Improved pea reference genome and pan-genome highlight genomic features and evolutionary characteristics.</title>
        <authorList>
            <person name="Yang T."/>
            <person name="Liu R."/>
            <person name="Luo Y."/>
            <person name="Hu S."/>
            <person name="Wang D."/>
            <person name="Wang C."/>
            <person name="Pandey M.K."/>
            <person name="Ge S."/>
            <person name="Xu Q."/>
            <person name="Li N."/>
            <person name="Li G."/>
            <person name="Huang Y."/>
            <person name="Saxena R.K."/>
            <person name="Ji Y."/>
            <person name="Li M."/>
            <person name="Yan X."/>
            <person name="He Y."/>
            <person name="Liu Y."/>
            <person name="Wang X."/>
            <person name="Xiang C."/>
            <person name="Varshney R.K."/>
            <person name="Ding H."/>
            <person name="Gao S."/>
            <person name="Zong X."/>
        </authorList>
    </citation>
    <scope>NUCLEOTIDE SEQUENCE [LARGE SCALE GENOMIC DNA]</scope>
    <source>
        <strain evidence="20 21">cv. Zhongwan 6</strain>
    </source>
</reference>
<feature type="chain" id="PRO_5039374817" description="non-specific serine/threonine protein kinase" evidence="18">
    <location>
        <begin position="23"/>
        <end position="673"/>
    </location>
</feature>
<evidence type="ECO:0000256" key="3">
    <source>
        <dbReference type="ARBA" id="ARBA00022527"/>
    </source>
</evidence>
<feature type="binding site" evidence="15">
    <location>
        <position position="377"/>
    </location>
    <ligand>
        <name>ATP</name>
        <dbReference type="ChEBI" id="CHEBI:30616"/>
    </ligand>
</feature>
<dbReference type="InterPro" id="IPR017441">
    <property type="entry name" value="Protein_kinase_ATP_BS"/>
</dbReference>
<dbReference type="Gene3D" id="3.30.200.20">
    <property type="entry name" value="Phosphorylase Kinase, domain 1"/>
    <property type="match status" value="1"/>
</dbReference>
<evidence type="ECO:0000256" key="13">
    <source>
        <dbReference type="ARBA" id="ARBA00047899"/>
    </source>
</evidence>
<keyword evidence="7 15" id="KW-0547">Nucleotide-binding</keyword>
<dbReference type="GO" id="GO:0005524">
    <property type="term" value="F:ATP binding"/>
    <property type="evidence" value="ECO:0007669"/>
    <property type="project" value="UniProtKB-UniRule"/>
</dbReference>
<evidence type="ECO:0000256" key="12">
    <source>
        <dbReference type="ARBA" id="ARBA00023180"/>
    </source>
</evidence>
<keyword evidence="12" id="KW-0325">Glycoprotein</keyword>
<dbReference type="PANTHER" id="PTHR46008">
    <property type="entry name" value="LEAF RUST 10 DISEASE-RESISTANCE LOCUS RECEPTOR-LIKE PROTEIN KINASE-LIKE 1.4"/>
    <property type="match status" value="1"/>
</dbReference>
<evidence type="ECO:0000256" key="18">
    <source>
        <dbReference type="SAM" id="SignalP"/>
    </source>
</evidence>
<dbReference type="PROSITE" id="PS00107">
    <property type="entry name" value="PROTEIN_KINASE_ATP"/>
    <property type="match status" value="1"/>
</dbReference>
<dbReference type="Pfam" id="PF07714">
    <property type="entry name" value="PK_Tyr_Ser-Thr"/>
    <property type="match status" value="1"/>
</dbReference>
<dbReference type="CDD" id="cd14066">
    <property type="entry name" value="STKc_IRAK"/>
    <property type="match status" value="1"/>
</dbReference>